<evidence type="ECO:0000256" key="3">
    <source>
        <dbReference type="ARBA" id="ARBA00022692"/>
    </source>
</evidence>
<dbReference type="InterPro" id="IPR046342">
    <property type="entry name" value="CBS_dom_sf"/>
</dbReference>
<dbReference type="InterPro" id="IPR001807">
    <property type="entry name" value="ClC"/>
</dbReference>
<evidence type="ECO:0000256" key="5">
    <source>
        <dbReference type="ARBA" id="ARBA00022989"/>
    </source>
</evidence>
<dbReference type="OrthoDB" id="4564at2759"/>
<organism evidence="10 11">
    <name type="scientific">Pseudolycoriella hygida</name>
    <dbReference type="NCBI Taxonomy" id="35572"/>
    <lineage>
        <taxon>Eukaryota</taxon>
        <taxon>Metazoa</taxon>
        <taxon>Ecdysozoa</taxon>
        <taxon>Arthropoda</taxon>
        <taxon>Hexapoda</taxon>
        <taxon>Insecta</taxon>
        <taxon>Pterygota</taxon>
        <taxon>Neoptera</taxon>
        <taxon>Endopterygota</taxon>
        <taxon>Diptera</taxon>
        <taxon>Nematocera</taxon>
        <taxon>Sciaroidea</taxon>
        <taxon>Sciaridae</taxon>
        <taxon>Pseudolycoriella</taxon>
    </lineage>
</organism>
<keyword evidence="8" id="KW-0868">Chloride</keyword>
<proteinExistence type="predicted"/>
<evidence type="ECO:0000256" key="9">
    <source>
        <dbReference type="SAM" id="MobiDB-lite"/>
    </source>
</evidence>
<evidence type="ECO:0000256" key="1">
    <source>
        <dbReference type="ARBA" id="ARBA00004141"/>
    </source>
</evidence>
<keyword evidence="11" id="KW-1185">Reference proteome</keyword>
<reference evidence="10" key="1">
    <citation type="submission" date="2022-07" db="EMBL/GenBank/DDBJ databases">
        <authorList>
            <person name="Trinca V."/>
            <person name="Uliana J.V.C."/>
            <person name="Torres T.T."/>
            <person name="Ward R.J."/>
            <person name="Monesi N."/>
        </authorList>
    </citation>
    <scope>NUCLEOTIDE SEQUENCE</scope>
    <source>
        <strain evidence="10">HSMRA1968</strain>
        <tissue evidence="10">Whole embryos</tissue>
    </source>
</reference>
<feature type="region of interest" description="Disordered" evidence="9">
    <location>
        <begin position="278"/>
        <end position="305"/>
    </location>
</feature>
<dbReference type="PRINTS" id="PR00762">
    <property type="entry name" value="CLCHANNEL"/>
</dbReference>
<dbReference type="InterPro" id="IPR014743">
    <property type="entry name" value="Cl-channel_core"/>
</dbReference>
<keyword evidence="2" id="KW-0813">Transport</keyword>
<keyword evidence="7" id="KW-0472">Membrane</keyword>
<dbReference type="Gene3D" id="1.10.3080.10">
    <property type="entry name" value="Clc chloride channel"/>
    <property type="match status" value="1"/>
</dbReference>
<evidence type="ECO:0000256" key="6">
    <source>
        <dbReference type="ARBA" id="ARBA00023065"/>
    </source>
</evidence>
<evidence type="ECO:0000256" key="8">
    <source>
        <dbReference type="ARBA" id="ARBA00023214"/>
    </source>
</evidence>
<sequence>AVVGAASFAGAVTHTISAAVMALEMTGQMTLIAPIMTSLLISNAIAVHLCPSIYDTIISLKNLPYLPELSPSKQEMHEENEDLQHIPLVECLQSMILLGSVERTELIKIIAKQISREKRLHVAAQWQQEVEIRRNAASKTRSSFTEIFDEYDVTIPRTIVDDSTLVTWQEDGLKNRHPSHGETVPLYDAPKLSDHKLPVDMSKNEDNRSPEVTNSETITSINSACTILDNVKESTKLLKKSKSSYENVVGVVGLMELKNAIEDVNNGNFLIASVEKKEDENNATNGNNESMVNDSQMMEDIEKAV</sequence>
<dbReference type="PANTHER" id="PTHR45720:SF10">
    <property type="entry name" value="CHLORIDE CHANNEL PROTEIN 2"/>
    <property type="match status" value="1"/>
</dbReference>
<dbReference type="SUPFAM" id="SSF81340">
    <property type="entry name" value="Clc chloride channel"/>
    <property type="match status" value="1"/>
</dbReference>
<evidence type="ECO:0000313" key="10">
    <source>
        <dbReference type="EMBL" id="KAJ6646732.1"/>
    </source>
</evidence>
<evidence type="ECO:0000256" key="7">
    <source>
        <dbReference type="ARBA" id="ARBA00023136"/>
    </source>
</evidence>
<evidence type="ECO:0000256" key="2">
    <source>
        <dbReference type="ARBA" id="ARBA00022448"/>
    </source>
</evidence>
<dbReference type="EMBL" id="WJQU01000001">
    <property type="protein sequence ID" value="KAJ6646732.1"/>
    <property type="molecule type" value="Genomic_DNA"/>
</dbReference>
<keyword evidence="4" id="KW-0677">Repeat</keyword>
<keyword evidence="3" id="KW-0812">Transmembrane</keyword>
<evidence type="ECO:0000313" key="11">
    <source>
        <dbReference type="Proteomes" id="UP001151699"/>
    </source>
</evidence>
<comment type="subcellular location">
    <subcellularLocation>
        <location evidence="1">Membrane</location>
        <topology evidence="1">Multi-pass membrane protein</topology>
    </subcellularLocation>
</comment>
<gene>
    <name evidence="10" type="primary">ClC-a_0</name>
    <name evidence="10" type="ORF">Bhyg_01946</name>
</gene>
<accession>A0A9Q0S624</accession>
<name>A0A9Q0S624_9DIPT</name>
<keyword evidence="6" id="KW-0406">Ion transport</keyword>
<dbReference type="AlphaFoldDB" id="A0A9Q0S624"/>
<dbReference type="PANTHER" id="PTHR45720">
    <property type="entry name" value="CHLORIDE CHANNEL PROTEIN 2"/>
    <property type="match status" value="1"/>
</dbReference>
<evidence type="ECO:0000256" key="4">
    <source>
        <dbReference type="ARBA" id="ARBA00022737"/>
    </source>
</evidence>
<keyword evidence="5" id="KW-1133">Transmembrane helix</keyword>
<dbReference type="InterPro" id="IPR050970">
    <property type="entry name" value="Cl_channel_volt-gated"/>
</dbReference>
<dbReference type="Proteomes" id="UP001151699">
    <property type="component" value="Chromosome A"/>
</dbReference>
<dbReference type="Pfam" id="PF00654">
    <property type="entry name" value="Voltage_CLC"/>
    <property type="match status" value="1"/>
</dbReference>
<feature type="non-terminal residue" evidence="10">
    <location>
        <position position="1"/>
    </location>
</feature>
<dbReference type="GO" id="GO:0005247">
    <property type="term" value="F:voltage-gated chloride channel activity"/>
    <property type="evidence" value="ECO:0007669"/>
    <property type="project" value="TreeGrafter"/>
</dbReference>
<dbReference type="Gene3D" id="3.10.580.10">
    <property type="entry name" value="CBS-domain"/>
    <property type="match status" value="1"/>
</dbReference>
<comment type="caution">
    <text evidence="10">The sequence shown here is derived from an EMBL/GenBank/DDBJ whole genome shotgun (WGS) entry which is preliminary data.</text>
</comment>
<dbReference type="GO" id="GO:0005886">
    <property type="term" value="C:plasma membrane"/>
    <property type="evidence" value="ECO:0007669"/>
    <property type="project" value="TreeGrafter"/>
</dbReference>
<protein>
    <submittedName>
        <fullName evidence="10">Chloride channel protein 2</fullName>
    </submittedName>
</protein>
<feature type="compositionally biased region" description="Polar residues" evidence="9">
    <location>
        <begin position="282"/>
        <end position="296"/>
    </location>
</feature>